<dbReference type="Pfam" id="PF20211">
    <property type="entry name" value="DUF6571"/>
    <property type="match status" value="1"/>
</dbReference>
<dbReference type="InterPro" id="IPR046701">
    <property type="entry name" value="DUF6571"/>
</dbReference>
<keyword evidence="4" id="KW-1185">Reference proteome</keyword>
<feature type="region of interest" description="Disordered" evidence="1">
    <location>
        <begin position="644"/>
        <end position="667"/>
    </location>
</feature>
<dbReference type="Proteomes" id="UP001321453">
    <property type="component" value="Unassembled WGS sequence"/>
</dbReference>
<gene>
    <name evidence="3" type="ORF">QRT05_07865</name>
</gene>
<evidence type="ECO:0000313" key="3">
    <source>
        <dbReference type="EMBL" id="MDM7831247.1"/>
    </source>
</evidence>
<dbReference type="RefSeq" id="WP_289446528.1">
    <property type="nucleotide sequence ID" value="NZ_JAUCGR010000002.1"/>
</dbReference>
<feature type="domain" description="DUF6571" evidence="2">
    <location>
        <begin position="1"/>
        <end position="642"/>
    </location>
</feature>
<comment type="caution">
    <text evidence="3">The sequence shown here is derived from an EMBL/GenBank/DDBJ whole genome shotgun (WGS) entry which is preliminary data.</text>
</comment>
<dbReference type="EMBL" id="JAUCGR010000002">
    <property type="protein sequence ID" value="MDM7831247.1"/>
    <property type="molecule type" value="Genomic_DNA"/>
</dbReference>
<name>A0ABT7S891_9CELL</name>
<protein>
    <recommendedName>
        <fullName evidence="2">DUF6571 domain-containing protein</fullName>
    </recommendedName>
</protein>
<accession>A0ABT7S891</accession>
<feature type="compositionally biased region" description="Pro residues" evidence="1">
    <location>
        <begin position="649"/>
        <end position="663"/>
    </location>
</feature>
<evidence type="ECO:0000256" key="1">
    <source>
        <dbReference type="SAM" id="MobiDB-lite"/>
    </source>
</evidence>
<evidence type="ECO:0000313" key="4">
    <source>
        <dbReference type="Proteomes" id="UP001321453"/>
    </source>
</evidence>
<reference evidence="3 4" key="1">
    <citation type="submission" date="2023-06" db="EMBL/GenBank/DDBJ databases">
        <title>Cellulomonas sp. MW9 Whole genome sequence.</title>
        <authorList>
            <person name="Park S."/>
        </authorList>
    </citation>
    <scope>NUCLEOTIDE SEQUENCE [LARGE SCALE GENOMIC DNA]</scope>
    <source>
        <strain evidence="3 4">MW9</strain>
    </source>
</reference>
<proteinExistence type="predicted"/>
<organism evidence="3 4">
    <name type="scientific">Cellulomonas edaphi</name>
    <dbReference type="NCBI Taxonomy" id="3053468"/>
    <lineage>
        <taxon>Bacteria</taxon>
        <taxon>Bacillati</taxon>
        <taxon>Actinomycetota</taxon>
        <taxon>Actinomycetes</taxon>
        <taxon>Micrococcales</taxon>
        <taxon>Cellulomonadaceae</taxon>
        <taxon>Cellulomonas</taxon>
    </lineage>
</organism>
<sequence length="700" mass="75157">MAKAIIDVAGMQQLVNGLISGIDTLDSARSSLRTTLSRYNLATSDTHGMQTAADWARDVLPDARRRLAKAQALEGSSPTWPTGTVQFDDVTEISSMAPDKAEQAGQEAAEALRDGGRPDDDLIEQIIEMQDDPYYAAGFARALSADELADVVITLGYQRSYQDGSSTQAELDAKNAWYGKLLNGMSTTVATATRNTGDLALPSDYAQSWLETIEAEVPTSPYYDGGDGRVDRANALTVLLNAGRYGTPFLNQVAEGVYDHERELGDARGAVWQPRGSDGTTNAGVYDADGRRFRDPLAGIMAALGNNPEAAQHFFGGGDDRKVTIDGHEVSVSERLAYLVLDRRWDVDATNGGALGTALEAATTRLRNSEASGRLSADLASQTFALIGDKTGEGQSDGWLVFGQHEGWKMSDGLRAHVAQMLASYGADAYRVILDDHDDLTQGWSQPGSGDLFDPDMPYGAVLDKALLAKIVGTLGENQNDLTPFMTGLFQAQNLAVNKGLTDAKVQQPNAAANFITGGVSDDSNPAITNASQVIGWTLDTAYGGDKSDEEFQKKRAEAIADALSLASAIPYIPEIKPKWLNFGVDQLKDATLDQIKDSASTDSGATYTELSQKVQTQLADATMNQLLQSGYFDDAAVRGAAERGYDFTPPPAGTIQPGPPPHFDTGSRAYQDWYNKSAMKTIVAERVIGTYRDQWGLPL</sequence>
<evidence type="ECO:0000259" key="2">
    <source>
        <dbReference type="Pfam" id="PF20211"/>
    </source>
</evidence>